<keyword evidence="2" id="KW-1185">Reference proteome</keyword>
<organism evidence="1 2">
    <name type="scientific">Araneus ventricosus</name>
    <name type="common">Orbweaver spider</name>
    <name type="synonym">Epeira ventricosa</name>
    <dbReference type="NCBI Taxonomy" id="182803"/>
    <lineage>
        <taxon>Eukaryota</taxon>
        <taxon>Metazoa</taxon>
        <taxon>Ecdysozoa</taxon>
        <taxon>Arthropoda</taxon>
        <taxon>Chelicerata</taxon>
        <taxon>Arachnida</taxon>
        <taxon>Araneae</taxon>
        <taxon>Araneomorphae</taxon>
        <taxon>Entelegynae</taxon>
        <taxon>Araneoidea</taxon>
        <taxon>Araneidae</taxon>
        <taxon>Araneus</taxon>
    </lineage>
</organism>
<protein>
    <submittedName>
        <fullName evidence="1">Uncharacterized protein</fullName>
    </submittedName>
</protein>
<proteinExistence type="predicted"/>
<name>A0A4Y2G4D1_ARAVE</name>
<evidence type="ECO:0000313" key="2">
    <source>
        <dbReference type="Proteomes" id="UP000499080"/>
    </source>
</evidence>
<accession>A0A4Y2G4D1</accession>
<reference evidence="1 2" key="1">
    <citation type="journal article" date="2019" name="Sci. Rep.">
        <title>Orb-weaving spider Araneus ventricosus genome elucidates the spidroin gene catalogue.</title>
        <authorList>
            <person name="Kono N."/>
            <person name="Nakamura H."/>
            <person name="Ohtoshi R."/>
            <person name="Moran D.A.P."/>
            <person name="Shinohara A."/>
            <person name="Yoshida Y."/>
            <person name="Fujiwara M."/>
            <person name="Mori M."/>
            <person name="Tomita M."/>
            <person name="Arakawa K."/>
        </authorList>
    </citation>
    <scope>NUCLEOTIDE SEQUENCE [LARGE SCALE GENOMIC DNA]</scope>
</reference>
<evidence type="ECO:0000313" key="1">
    <source>
        <dbReference type="EMBL" id="GBM48702.1"/>
    </source>
</evidence>
<dbReference type="AlphaFoldDB" id="A0A4Y2G4D1"/>
<gene>
    <name evidence="1" type="ORF">AVEN_63136_1</name>
</gene>
<dbReference type="EMBL" id="BGPR01098304">
    <property type="protein sequence ID" value="GBM48702.1"/>
    <property type="molecule type" value="Genomic_DNA"/>
</dbReference>
<sequence length="88" mass="9529">MTDIVRFLMVQYSDRLIQSLTSSTSGSSSSSGTLDAGVDRSRFCPGVLSQEGEGPPLLSESEAKGDLIGQYRRSAENQRGKQVRKLGF</sequence>
<comment type="caution">
    <text evidence="1">The sequence shown here is derived from an EMBL/GenBank/DDBJ whole genome shotgun (WGS) entry which is preliminary data.</text>
</comment>
<dbReference type="Proteomes" id="UP000499080">
    <property type="component" value="Unassembled WGS sequence"/>
</dbReference>